<gene>
    <name evidence="11" type="ORF">FNU79_18945</name>
</gene>
<evidence type="ECO:0000313" key="11">
    <source>
        <dbReference type="EMBL" id="TSA78448.1"/>
    </source>
</evidence>
<comment type="caution">
    <text evidence="11">The sequence shown here is derived from an EMBL/GenBank/DDBJ whole genome shotgun (WGS) entry which is preliminary data.</text>
</comment>
<evidence type="ECO:0000256" key="2">
    <source>
        <dbReference type="ARBA" id="ARBA00005189"/>
    </source>
</evidence>
<evidence type="ECO:0000256" key="7">
    <source>
        <dbReference type="ARBA" id="ARBA00023315"/>
    </source>
</evidence>
<dbReference type="GO" id="GO:0071731">
    <property type="term" value="P:response to nitric oxide"/>
    <property type="evidence" value="ECO:0007669"/>
    <property type="project" value="TreeGrafter"/>
</dbReference>
<comment type="pathway">
    <text evidence="1">Glycerolipid metabolism; triacylglycerol biosynthesis.</text>
</comment>
<dbReference type="RefSeq" id="WP_143722340.1">
    <property type="nucleotide sequence ID" value="NZ_VKDB01000082.1"/>
</dbReference>
<keyword evidence="5" id="KW-0808">Transferase</keyword>
<dbReference type="PANTHER" id="PTHR31650:SF1">
    <property type="entry name" value="WAX ESTER SYNTHASE_DIACYLGLYCEROL ACYLTRANSFERASE 4-RELATED"/>
    <property type="match status" value="1"/>
</dbReference>
<keyword evidence="7" id="KW-0012">Acyltransferase</keyword>
<dbReference type="EMBL" id="VKDB01000082">
    <property type="protein sequence ID" value="TSA78448.1"/>
    <property type="molecule type" value="Genomic_DNA"/>
</dbReference>
<dbReference type="Pfam" id="PF06974">
    <property type="entry name" value="WS_DGAT_C"/>
    <property type="match status" value="1"/>
</dbReference>
<dbReference type="Gene3D" id="3.30.559.30">
    <property type="entry name" value="Nonribosomal peptide synthetase, condensation domain"/>
    <property type="match status" value="1"/>
</dbReference>
<dbReference type="InterPro" id="IPR045034">
    <property type="entry name" value="O-acyltransferase_WSD1-like"/>
</dbReference>
<dbReference type="GO" id="GO:0001666">
    <property type="term" value="P:response to hypoxia"/>
    <property type="evidence" value="ECO:0007669"/>
    <property type="project" value="TreeGrafter"/>
</dbReference>
<evidence type="ECO:0000259" key="10">
    <source>
        <dbReference type="Pfam" id="PF06974"/>
    </source>
</evidence>
<protein>
    <recommendedName>
        <fullName evidence="4">diacylglycerol O-acyltransferase</fullName>
        <ecNumber evidence="4">2.3.1.20</ecNumber>
    </recommendedName>
</protein>
<comment type="pathway">
    <text evidence="2">Lipid metabolism.</text>
</comment>
<dbReference type="InterPro" id="IPR009721">
    <property type="entry name" value="O-acyltransferase_WSD1_C"/>
</dbReference>
<dbReference type="InterPro" id="IPR004255">
    <property type="entry name" value="O-acyltransferase_WSD1_N"/>
</dbReference>
<dbReference type="PANTHER" id="PTHR31650">
    <property type="entry name" value="O-ACYLTRANSFERASE (WSD1-LIKE) FAMILY PROTEIN"/>
    <property type="match status" value="1"/>
</dbReference>
<evidence type="ECO:0000256" key="3">
    <source>
        <dbReference type="ARBA" id="ARBA00009587"/>
    </source>
</evidence>
<dbReference type="Proteomes" id="UP000316092">
    <property type="component" value="Unassembled WGS sequence"/>
</dbReference>
<dbReference type="Pfam" id="PF03007">
    <property type="entry name" value="WS_DGAT_cat"/>
    <property type="match status" value="1"/>
</dbReference>
<feature type="non-terminal residue" evidence="11">
    <location>
        <position position="1"/>
    </location>
</feature>
<dbReference type="GO" id="GO:0004144">
    <property type="term" value="F:diacylglycerol O-acyltransferase activity"/>
    <property type="evidence" value="ECO:0007669"/>
    <property type="project" value="UniProtKB-EC"/>
</dbReference>
<sequence length="373" mass="39094">GWGRPLWVDDPSFSLADHVSVVECPVPGGRQAVLEVAGRVFTAALPPDRPLWAATLVTAVGDGQTALIFGVHHVLADGLGGLALLAGLADTLCGTPEESFPRPAPPRAQLIADAARTGIRAIGRLPVVLAGAVRSIKLFGPALRTRLAPSSLNQPTGSRRRFATVECDMNLVREVAHRQGATINDVVLSVVVGALRSLLAGRGEVADSFVLSVPVSFRPHTGVQTLGNQSAVVPVRLPATGEAFERLRTVAQLTRAAKGAAPGASNALLRPVFQLLSQLGLYQRFIDHQRLIHTFVTNLAGPQLPVHLGGHPILKIIPLATASGNVTVSFAVLSYVGTLTITLIADPETCPDLGDLRDGLQRELEAVTVASGP</sequence>
<accession>A0A553UE22</accession>
<evidence type="ECO:0000256" key="6">
    <source>
        <dbReference type="ARBA" id="ARBA00022798"/>
    </source>
</evidence>
<evidence type="ECO:0000256" key="4">
    <source>
        <dbReference type="ARBA" id="ARBA00013244"/>
    </source>
</evidence>
<proteinExistence type="inferred from homology"/>
<comment type="similarity">
    <text evidence="3">Belongs to the long-chain O-acyltransferase family.</text>
</comment>
<keyword evidence="6" id="KW-0319">Glycerol metabolism</keyword>
<evidence type="ECO:0000256" key="5">
    <source>
        <dbReference type="ARBA" id="ARBA00022679"/>
    </source>
</evidence>
<dbReference type="GO" id="GO:0005886">
    <property type="term" value="C:plasma membrane"/>
    <property type="evidence" value="ECO:0007669"/>
    <property type="project" value="TreeGrafter"/>
</dbReference>
<dbReference type="EC" id="2.3.1.20" evidence="4"/>
<dbReference type="OrthoDB" id="139187at2"/>
<keyword evidence="12" id="KW-1185">Reference proteome</keyword>
<evidence type="ECO:0000313" key="12">
    <source>
        <dbReference type="Proteomes" id="UP000316092"/>
    </source>
</evidence>
<dbReference type="UniPathway" id="UPA00282"/>
<dbReference type="GO" id="GO:0006071">
    <property type="term" value="P:glycerol metabolic process"/>
    <property type="evidence" value="ECO:0007669"/>
    <property type="project" value="UniProtKB-KW"/>
</dbReference>
<organism evidence="11 12">
    <name type="scientific">Deinococcus detaillensis</name>
    <dbReference type="NCBI Taxonomy" id="2592048"/>
    <lineage>
        <taxon>Bacteria</taxon>
        <taxon>Thermotogati</taxon>
        <taxon>Deinococcota</taxon>
        <taxon>Deinococci</taxon>
        <taxon>Deinococcales</taxon>
        <taxon>Deinococcaceae</taxon>
        <taxon>Deinococcus</taxon>
    </lineage>
</organism>
<dbReference type="GO" id="GO:0051701">
    <property type="term" value="P:biological process involved in interaction with host"/>
    <property type="evidence" value="ECO:0007669"/>
    <property type="project" value="TreeGrafter"/>
</dbReference>
<dbReference type="SUPFAM" id="SSF52777">
    <property type="entry name" value="CoA-dependent acyltransferases"/>
    <property type="match status" value="2"/>
</dbReference>
<name>A0A553UE22_9DEIO</name>
<dbReference type="GO" id="GO:0019432">
    <property type="term" value="P:triglyceride biosynthetic process"/>
    <property type="evidence" value="ECO:0007669"/>
    <property type="project" value="UniProtKB-UniPathway"/>
</dbReference>
<dbReference type="AlphaFoldDB" id="A0A553UE22"/>
<comment type="catalytic activity">
    <reaction evidence="8">
        <text>an acyl-CoA + a 1,2-diacyl-sn-glycerol = a triacyl-sn-glycerol + CoA</text>
        <dbReference type="Rhea" id="RHEA:10868"/>
        <dbReference type="ChEBI" id="CHEBI:17815"/>
        <dbReference type="ChEBI" id="CHEBI:57287"/>
        <dbReference type="ChEBI" id="CHEBI:58342"/>
        <dbReference type="ChEBI" id="CHEBI:64615"/>
        <dbReference type="EC" id="2.3.1.20"/>
    </reaction>
</comment>
<feature type="domain" description="O-acyltransferase WSD1 C-terminal" evidence="10">
    <location>
        <begin position="227"/>
        <end position="366"/>
    </location>
</feature>
<feature type="domain" description="O-acyltransferase WSD1-like N-terminal" evidence="9">
    <location>
        <begin position="3"/>
        <end position="187"/>
    </location>
</feature>
<evidence type="ECO:0000259" key="9">
    <source>
        <dbReference type="Pfam" id="PF03007"/>
    </source>
</evidence>
<evidence type="ECO:0000256" key="1">
    <source>
        <dbReference type="ARBA" id="ARBA00004771"/>
    </source>
</evidence>
<reference evidence="11 12" key="1">
    <citation type="submission" date="2019-07" db="EMBL/GenBank/DDBJ databases">
        <title>Deinococcus detaillus sp. nov., isolated from humus soil in Antarctica.</title>
        <authorList>
            <person name="Zhang K."/>
        </authorList>
    </citation>
    <scope>NUCLEOTIDE SEQUENCE [LARGE SCALE GENOMIC DNA]</scope>
    <source>
        <strain evidence="11 12">H1</strain>
    </source>
</reference>
<evidence type="ECO:0000256" key="8">
    <source>
        <dbReference type="ARBA" id="ARBA00048109"/>
    </source>
</evidence>